<dbReference type="Proteomes" id="UP001143362">
    <property type="component" value="Unassembled WGS sequence"/>
</dbReference>
<keyword evidence="2" id="KW-1185">Reference proteome</keyword>
<evidence type="ECO:0000313" key="1">
    <source>
        <dbReference type="EMBL" id="MCX2982573.1"/>
    </source>
</evidence>
<reference evidence="1" key="1">
    <citation type="submission" date="2019-02" db="EMBL/GenBank/DDBJ databases">
        <authorList>
            <person name="Li S.-H."/>
        </authorList>
    </citation>
    <scope>NUCLEOTIDE SEQUENCE</scope>
    <source>
        <strain evidence="1">IMCC14734</strain>
    </source>
</reference>
<protein>
    <recommendedName>
        <fullName evidence="3">DUF1214 domain-containing protein</fullName>
    </recommendedName>
</protein>
<comment type="caution">
    <text evidence="1">The sequence shown here is derived from an EMBL/GenBank/DDBJ whole genome shotgun (WGS) entry which is preliminary data.</text>
</comment>
<proteinExistence type="predicted"/>
<evidence type="ECO:0000313" key="2">
    <source>
        <dbReference type="Proteomes" id="UP001143362"/>
    </source>
</evidence>
<name>A0ABT3TJT1_9GAMM</name>
<accession>A0ABT3TJT1</accession>
<gene>
    <name evidence="1" type="ORF">EYC98_17050</name>
</gene>
<dbReference type="EMBL" id="SHNN01000003">
    <property type="protein sequence ID" value="MCX2982573.1"/>
    <property type="molecule type" value="Genomic_DNA"/>
</dbReference>
<dbReference type="RefSeq" id="WP_279246584.1">
    <property type="nucleotide sequence ID" value="NZ_SHNN01000003.1"/>
</dbReference>
<organism evidence="1 2">
    <name type="scientific">Candidatus Litorirhabdus singularis</name>
    <dbReference type="NCBI Taxonomy" id="2518993"/>
    <lineage>
        <taxon>Bacteria</taxon>
        <taxon>Pseudomonadati</taxon>
        <taxon>Pseudomonadota</taxon>
        <taxon>Gammaproteobacteria</taxon>
        <taxon>Cellvibrionales</taxon>
        <taxon>Halieaceae</taxon>
        <taxon>Candidatus Litorirhabdus</taxon>
    </lineage>
</organism>
<sequence>MSRIVFTLLGMLLGGLLVAAVYTPWSSEPSPMPAPAANDLDSSWADFIDGLNRAQHSLTDPRAFPAPATDRNLAEGHRYMLGHINRMIEMEMRQDPRFPEFGRSMDMLRKWTGENPDAMYLKAPIDATGYYMVVGFASDVSEWGSSARGLETAKAPRMVTFQTITDVPGGTGDLAEMASCKNQTLDYLNSFELEVGGLNNFEILIGPERPPGHTGNFLLSQKLMACAVDATEELRQAQFLSVREIFSDWTYEQPLDMEILRLDAIGESRPPIDSAFVASKLRKIGTELPNQILFWQKLQALALEVNADVNGDGRRNMPVNGINQPAAPFTAGGVAGAQQLYAAGVFELESEQALIVKVTAPVEPHYIGFQLNNLWFEGPDQQNYTSSLTGAQLPVASDGSRYYIVAHRDPGVQGWVDTTGLEKGTHAMRFVFREQPSAEGMPIAEARLVDFSDIASHLPADTPQVSPDQRRSEIAVRQSHIKARWRGH</sequence>
<evidence type="ECO:0008006" key="3">
    <source>
        <dbReference type="Google" id="ProtNLM"/>
    </source>
</evidence>